<dbReference type="EMBL" id="CP060635">
    <property type="protein sequence ID" value="QNM07126.1"/>
    <property type="molecule type" value="Genomic_DNA"/>
</dbReference>
<evidence type="ECO:0000256" key="6">
    <source>
        <dbReference type="ARBA" id="ARBA00022723"/>
    </source>
</evidence>
<proteinExistence type="predicted"/>
<dbReference type="PANTHER" id="PTHR24960">
    <property type="entry name" value="PHOTOSYSTEM I IRON-SULFUR CENTER-RELATED"/>
    <property type="match status" value="1"/>
</dbReference>
<keyword evidence="13" id="KW-1185">Reference proteome</keyword>
<evidence type="ECO:0000256" key="1">
    <source>
        <dbReference type="ARBA" id="ARBA00001966"/>
    </source>
</evidence>
<evidence type="ECO:0000256" key="5">
    <source>
        <dbReference type="ARBA" id="ARBA00022485"/>
    </source>
</evidence>
<dbReference type="GO" id="GO:0046872">
    <property type="term" value="F:metal ion binding"/>
    <property type="evidence" value="ECO:0007669"/>
    <property type="project" value="UniProtKB-UniRule"/>
</dbReference>
<dbReference type="AlphaFoldDB" id="A0A7G9G8J4"/>
<keyword evidence="6 10" id="KW-0479">Metal-binding</keyword>
<evidence type="ECO:0000256" key="3">
    <source>
        <dbReference type="ARBA" id="ARBA00013529"/>
    </source>
</evidence>
<evidence type="ECO:0000256" key="7">
    <source>
        <dbReference type="ARBA" id="ARBA00022982"/>
    </source>
</evidence>
<dbReference type="PRINTS" id="PR00354">
    <property type="entry name" value="7FE8SFRDOXIN"/>
</dbReference>
<accession>A0A7G9G8J4</accession>
<evidence type="ECO:0000259" key="11">
    <source>
        <dbReference type="PROSITE" id="PS51379"/>
    </source>
</evidence>
<dbReference type="GO" id="GO:0051539">
    <property type="term" value="F:4 iron, 4 sulfur cluster binding"/>
    <property type="evidence" value="ECO:0007669"/>
    <property type="project" value="UniProtKB-UniRule"/>
</dbReference>
<keyword evidence="7 10" id="KW-0249">Electron transport</keyword>
<dbReference type="InterPro" id="IPR017900">
    <property type="entry name" value="4Fe4S_Fe_S_CS"/>
</dbReference>
<dbReference type="InterPro" id="IPR017896">
    <property type="entry name" value="4Fe4S_Fe-S-bd"/>
</dbReference>
<evidence type="ECO:0000256" key="8">
    <source>
        <dbReference type="ARBA" id="ARBA00023004"/>
    </source>
</evidence>
<evidence type="ECO:0000256" key="9">
    <source>
        <dbReference type="ARBA" id="ARBA00023014"/>
    </source>
</evidence>
<dbReference type="InterPro" id="IPR000813">
    <property type="entry name" value="7Fe_ferredoxin"/>
</dbReference>
<reference evidence="12 13" key="1">
    <citation type="submission" date="2020-08" db="EMBL/GenBank/DDBJ databases">
        <authorList>
            <person name="Liu C."/>
            <person name="Sun Q."/>
        </authorList>
    </citation>
    <scope>NUCLEOTIDE SEQUENCE [LARGE SCALE GENOMIC DNA]</scope>
    <source>
        <strain evidence="12 13">NSJ-29</strain>
    </source>
</reference>
<keyword evidence="9 10" id="KW-0411">Iron-sulfur</keyword>
<sequence>MARVITDECVSCGTCVGECPVDAISEGDGKYEIAADTCVDCGACEDACPTGAIVAE</sequence>
<evidence type="ECO:0000256" key="4">
    <source>
        <dbReference type="ARBA" id="ARBA00022448"/>
    </source>
</evidence>
<organism evidence="12 13">
    <name type="scientific">Wansuia hejianensis</name>
    <dbReference type="NCBI Taxonomy" id="2763667"/>
    <lineage>
        <taxon>Bacteria</taxon>
        <taxon>Bacillati</taxon>
        <taxon>Bacillota</taxon>
        <taxon>Clostridia</taxon>
        <taxon>Lachnospirales</taxon>
        <taxon>Lachnospiraceae</taxon>
        <taxon>Wansuia</taxon>
    </lineage>
</organism>
<dbReference type="PROSITE" id="PS00198">
    <property type="entry name" value="4FE4S_FER_1"/>
    <property type="match status" value="1"/>
</dbReference>
<evidence type="ECO:0000313" key="13">
    <source>
        <dbReference type="Proteomes" id="UP000515860"/>
    </source>
</evidence>
<dbReference type="Proteomes" id="UP000515860">
    <property type="component" value="Chromosome"/>
</dbReference>
<keyword evidence="8 10" id="KW-0408">Iron</keyword>
<feature type="domain" description="4Fe-4S ferredoxin-type" evidence="11">
    <location>
        <begin position="29"/>
        <end position="56"/>
    </location>
</feature>
<comment type="function">
    <text evidence="2 10">Ferredoxins are iron-sulfur proteins that transfer electrons in a wide variety of metabolic reactions.</text>
</comment>
<name>A0A7G9G8J4_9FIRM</name>
<evidence type="ECO:0000256" key="10">
    <source>
        <dbReference type="RuleBase" id="RU365098"/>
    </source>
</evidence>
<dbReference type="PROSITE" id="PS51379">
    <property type="entry name" value="4FE4S_FER_2"/>
    <property type="match status" value="2"/>
</dbReference>
<evidence type="ECO:0000313" key="12">
    <source>
        <dbReference type="EMBL" id="QNM07126.1"/>
    </source>
</evidence>
<comment type="cofactor">
    <cofactor evidence="1 10">
        <name>[4Fe-4S] cluster</name>
        <dbReference type="ChEBI" id="CHEBI:49883"/>
    </cofactor>
</comment>
<evidence type="ECO:0000256" key="2">
    <source>
        <dbReference type="ARBA" id="ARBA00003532"/>
    </source>
</evidence>
<feature type="domain" description="4Fe-4S ferredoxin-type" evidence="11">
    <location>
        <begin position="1"/>
        <end position="28"/>
    </location>
</feature>
<keyword evidence="4 10" id="KW-0813">Transport</keyword>
<keyword evidence="5 10" id="KW-0004">4Fe-4S</keyword>
<dbReference type="PANTHER" id="PTHR24960:SF79">
    <property type="entry name" value="PHOTOSYSTEM I IRON-SULFUR CENTER"/>
    <property type="match status" value="1"/>
</dbReference>
<dbReference type="RefSeq" id="WP_118643403.1">
    <property type="nucleotide sequence ID" value="NZ_CP060635.1"/>
</dbReference>
<dbReference type="GO" id="GO:0005737">
    <property type="term" value="C:cytoplasm"/>
    <property type="evidence" value="ECO:0007669"/>
    <property type="project" value="TreeGrafter"/>
</dbReference>
<dbReference type="Gene3D" id="3.30.70.20">
    <property type="match status" value="1"/>
</dbReference>
<dbReference type="GO" id="GO:0009055">
    <property type="term" value="F:electron transfer activity"/>
    <property type="evidence" value="ECO:0007669"/>
    <property type="project" value="UniProtKB-UniRule"/>
</dbReference>
<dbReference type="Pfam" id="PF13187">
    <property type="entry name" value="Fer4_9"/>
    <property type="match status" value="1"/>
</dbReference>
<dbReference type="InterPro" id="IPR050157">
    <property type="entry name" value="PSI_iron-sulfur_center"/>
</dbReference>
<gene>
    <name evidence="12" type="ORF">H9Q79_09115</name>
</gene>
<protein>
    <recommendedName>
        <fullName evidence="3 10">Ferredoxin</fullName>
    </recommendedName>
</protein>
<dbReference type="KEGG" id="whj:H9Q79_09115"/>
<dbReference type="SUPFAM" id="SSF54862">
    <property type="entry name" value="4Fe-4S ferredoxins"/>
    <property type="match status" value="1"/>
</dbReference>